<dbReference type="Proteomes" id="UP001299546">
    <property type="component" value="Unassembled WGS sequence"/>
</dbReference>
<comment type="caution">
    <text evidence="1">The sequence shown here is derived from an EMBL/GenBank/DDBJ whole genome shotgun (WGS) entry which is preliminary data.</text>
</comment>
<dbReference type="Gene3D" id="3.40.630.30">
    <property type="match status" value="1"/>
</dbReference>
<reference evidence="1 2" key="1">
    <citation type="submission" date="2021-10" db="EMBL/GenBank/DDBJ databases">
        <title>Collection of gut derived symbiotic bacterial strains cultured from healthy donors.</title>
        <authorList>
            <person name="Lin H."/>
            <person name="Littmann E."/>
            <person name="Kohout C."/>
            <person name="Pamer E.G."/>
        </authorList>
    </citation>
    <scope>NUCLEOTIDE SEQUENCE [LARGE SCALE GENOMIC DNA]</scope>
    <source>
        <strain evidence="1 2">DFI.1.165</strain>
    </source>
</reference>
<organism evidence="1 2">
    <name type="scientific">Bariatricus massiliensis</name>
    <dbReference type="NCBI Taxonomy" id="1745713"/>
    <lineage>
        <taxon>Bacteria</taxon>
        <taxon>Bacillati</taxon>
        <taxon>Bacillota</taxon>
        <taxon>Clostridia</taxon>
        <taxon>Lachnospirales</taxon>
        <taxon>Lachnospiraceae</taxon>
        <taxon>Bariatricus</taxon>
    </lineage>
</organism>
<dbReference type="EMBL" id="JAJCIS010000012">
    <property type="protein sequence ID" value="MCB7388495.1"/>
    <property type="molecule type" value="Genomic_DNA"/>
</dbReference>
<gene>
    <name evidence="1" type="ORF">LIZ65_14500</name>
</gene>
<dbReference type="RefSeq" id="WP_066735724.1">
    <property type="nucleotide sequence ID" value="NZ_JAJCIQ010000012.1"/>
</dbReference>
<keyword evidence="2" id="KW-1185">Reference proteome</keyword>
<evidence type="ECO:0000313" key="1">
    <source>
        <dbReference type="EMBL" id="MCB7388495.1"/>
    </source>
</evidence>
<dbReference type="SUPFAM" id="SSF55729">
    <property type="entry name" value="Acyl-CoA N-acyltransferases (Nat)"/>
    <property type="match status" value="1"/>
</dbReference>
<proteinExistence type="predicted"/>
<dbReference type="InterPro" id="IPR016181">
    <property type="entry name" value="Acyl_CoA_acyltransferase"/>
</dbReference>
<accession>A0ABS8DJD3</accession>
<protein>
    <submittedName>
        <fullName evidence="1">N-acetyltransferase</fullName>
    </submittedName>
</protein>
<sequence>MEIRRAETADLEQIMGIYQYAREFMRQTGNPGQWGENFPPRELIEEDIRVRQCYVCAEGEEIQGVFAFILGEDPTYAVIEDGAWLNEEPYGTIHRIASAEGAKGVFAGCITYCKGIIDNLRIDTHRDNKVMQHVIEKAGFQKCGIIHVADGSERLAYQFSLENRTNV</sequence>
<name>A0ABS8DJD3_9FIRM</name>
<evidence type="ECO:0000313" key="2">
    <source>
        <dbReference type="Proteomes" id="UP001299546"/>
    </source>
</evidence>